<proteinExistence type="predicted"/>
<dbReference type="Proteomes" id="UP000594262">
    <property type="component" value="Unplaced"/>
</dbReference>
<dbReference type="AlphaFoldDB" id="A0A7M5XET4"/>
<dbReference type="Gene3D" id="3.80.10.10">
    <property type="entry name" value="Ribonuclease Inhibitor"/>
    <property type="match status" value="1"/>
</dbReference>
<keyword evidence="4" id="KW-1185">Reference proteome</keyword>
<organism evidence="3 4">
    <name type="scientific">Clytia hemisphaerica</name>
    <dbReference type="NCBI Taxonomy" id="252671"/>
    <lineage>
        <taxon>Eukaryota</taxon>
        <taxon>Metazoa</taxon>
        <taxon>Cnidaria</taxon>
        <taxon>Hydrozoa</taxon>
        <taxon>Hydroidolina</taxon>
        <taxon>Leptothecata</taxon>
        <taxon>Obeliida</taxon>
        <taxon>Clytiidae</taxon>
        <taxon>Clytia</taxon>
    </lineage>
</organism>
<evidence type="ECO:0000313" key="4">
    <source>
        <dbReference type="Proteomes" id="UP000594262"/>
    </source>
</evidence>
<accession>A0A7M5XET4</accession>
<reference evidence="3" key="1">
    <citation type="submission" date="2021-01" db="UniProtKB">
        <authorList>
            <consortium name="EnsemblMetazoa"/>
        </authorList>
    </citation>
    <scope>IDENTIFICATION</scope>
</reference>
<keyword evidence="2" id="KW-0677">Repeat</keyword>
<name>A0A7M5XET4_9CNID</name>
<dbReference type="GO" id="GO:0005737">
    <property type="term" value="C:cytoplasm"/>
    <property type="evidence" value="ECO:0007669"/>
    <property type="project" value="TreeGrafter"/>
</dbReference>
<evidence type="ECO:0000256" key="1">
    <source>
        <dbReference type="ARBA" id="ARBA00022614"/>
    </source>
</evidence>
<dbReference type="InterPro" id="IPR032675">
    <property type="entry name" value="LRR_dom_sf"/>
</dbReference>
<dbReference type="PANTHER" id="PTHR48051:SF58">
    <property type="entry name" value="VOLUME-REGULATED ANION CHANNEL SUBUNIT LRRC8E"/>
    <property type="match status" value="1"/>
</dbReference>
<evidence type="ECO:0000313" key="3">
    <source>
        <dbReference type="EnsemblMetazoa" id="CLYHEMP021310.1"/>
    </source>
</evidence>
<evidence type="ECO:0000256" key="2">
    <source>
        <dbReference type="ARBA" id="ARBA00022737"/>
    </source>
</evidence>
<dbReference type="InterPro" id="IPR050216">
    <property type="entry name" value="LRR_domain-containing"/>
</dbReference>
<dbReference type="EnsemblMetazoa" id="CLYHEMT021310.1">
    <property type="protein sequence ID" value="CLYHEMP021310.1"/>
    <property type="gene ID" value="CLYHEMG021310"/>
</dbReference>
<sequence>MLNLYLNEISFIGKGIGKLKQLQSLNLSSNKVNYLPIELFGCESLINLHLDSNKLNYIPQQITKLKELKELSICCNNLPFLNLNIGSMKNLKSVAFFQNKKLWYIDLNSILPKCGHYTTRLQKTLTFEEQSEALGKIRRYYNLHLTANNNIKVPVPPLLEIVLRQMRKDFLYSKDMEKKIPKDIFTNLDCPPGFCCYCEQPVFTWAIFSTRGGYLNIFCSVMCLETFYNRW</sequence>
<protein>
    <recommendedName>
        <fullName evidence="5">Leucine rich repeat containing protein</fullName>
    </recommendedName>
</protein>
<dbReference type="SMART" id="SM00369">
    <property type="entry name" value="LRR_TYP"/>
    <property type="match status" value="2"/>
</dbReference>
<dbReference type="PANTHER" id="PTHR48051">
    <property type="match status" value="1"/>
</dbReference>
<keyword evidence="1" id="KW-0433">Leucine-rich repeat</keyword>
<dbReference type="SUPFAM" id="SSF52058">
    <property type="entry name" value="L domain-like"/>
    <property type="match status" value="1"/>
</dbReference>
<evidence type="ECO:0008006" key="5">
    <source>
        <dbReference type="Google" id="ProtNLM"/>
    </source>
</evidence>
<dbReference type="InterPro" id="IPR003591">
    <property type="entry name" value="Leu-rich_rpt_typical-subtyp"/>
</dbReference>
<dbReference type="OrthoDB" id="2021138at2759"/>